<dbReference type="RefSeq" id="WP_166007952.1">
    <property type="nucleotide sequence ID" value="NZ_CP049886.1"/>
</dbReference>
<reference evidence="2 3" key="1">
    <citation type="submission" date="2020-03" db="EMBL/GenBank/DDBJ databases">
        <title>Vagococcus sp. nov., isolated from beetles.</title>
        <authorList>
            <person name="Hyun D.-W."/>
            <person name="Bae J.-W."/>
        </authorList>
    </citation>
    <scope>NUCLEOTIDE SEQUENCE [LARGE SCALE GENOMIC DNA]</scope>
    <source>
        <strain evidence="2 3">HDW17A</strain>
    </source>
</reference>
<dbReference type="Pfam" id="PF11151">
    <property type="entry name" value="DUF2929"/>
    <property type="match status" value="1"/>
</dbReference>
<feature type="transmembrane region" description="Helical" evidence="1">
    <location>
        <begin position="34"/>
        <end position="52"/>
    </location>
</feature>
<keyword evidence="1" id="KW-0812">Transmembrane</keyword>
<sequence length="61" mass="6790">MRYAVVLFWSLILGQIIAYLGAQLNHGMYNFPQAVIGSIFLAVIVVLVGEISQPKKKKLTK</sequence>
<keyword evidence="1" id="KW-1133">Transmembrane helix</keyword>
<dbReference type="AlphaFoldDB" id="A0A6G8ANA7"/>
<evidence type="ECO:0000313" key="3">
    <source>
        <dbReference type="Proteomes" id="UP000500890"/>
    </source>
</evidence>
<evidence type="ECO:0000256" key="1">
    <source>
        <dbReference type="SAM" id="Phobius"/>
    </source>
</evidence>
<keyword evidence="3" id="KW-1185">Reference proteome</keyword>
<dbReference type="InterPro" id="IPR021324">
    <property type="entry name" value="DUF2929"/>
</dbReference>
<keyword evidence="1" id="KW-0472">Membrane</keyword>
<evidence type="ECO:0000313" key="2">
    <source>
        <dbReference type="EMBL" id="QIL46564.1"/>
    </source>
</evidence>
<name>A0A6G8ANA7_9ENTE</name>
<protein>
    <submittedName>
        <fullName evidence="2">YjzD family protein</fullName>
    </submittedName>
</protein>
<gene>
    <name evidence="2" type="ORF">G7081_05485</name>
</gene>
<organism evidence="2 3">
    <name type="scientific">Vagococcus coleopterorum</name>
    <dbReference type="NCBI Taxonomy" id="2714946"/>
    <lineage>
        <taxon>Bacteria</taxon>
        <taxon>Bacillati</taxon>
        <taxon>Bacillota</taxon>
        <taxon>Bacilli</taxon>
        <taxon>Lactobacillales</taxon>
        <taxon>Enterococcaceae</taxon>
        <taxon>Vagococcus</taxon>
    </lineage>
</organism>
<proteinExistence type="predicted"/>
<accession>A0A6G8ANA7</accession>
<dbReference type="KEGG" id="vah:G7081_05485"/>
<dbReference type="Proteomes" id="UP000500890">
    <property type="component" value="Chromosome"/>
</dbReference>
<dbReference type="EMBL" id="CP049886">
    <property type="protein sequence ID" value="QIL46564.1"/>
    <property type="molecule type" value="Genomic_DNA"/>
</dbReference>